<protein>
    <submittedName>
        <fullName evidence="1">Uncharacterized protein</fullName>
    </submittedName>
</protein>
<dbReference type="AlphaFoldDB" id="A0A140DZ14"/>
<dbReference type="Proteomes" id="UP000069771">
    <property type="component" value="Chromosome"/>
</dbReference>
<proteinExistence type="predicted"/>
<dbReference type="EMBL" id="CP011391">
    <property type="protein sequence ID" value="AMK55891.1"/>
    <property type="molecule type" value="Genomic_DNA"/>
</dbReference>
<keyword evidence="2" id="KW-1185">Reference proteome</keyword>
<sequence length="46" mass="5375">MHRSVRLKGPAAFGHVTAFRKPDVCVLYREAWLYARHRPAVVSLRR</sequence>
<accession>A0A140DZ14</accession>
<dbReference type="KEGG" id="fro:AALO17_27570"/>
<dbReference type="STRING" id="1702221.AALO17_27570"/>
<reference evidence="1 2" key="1">
    <citation type="journal article" date="2016" name="Gut Pathog.">
        <title>Whole genome sequencing of "Faecalibaculum rodentium" ALO17, isolated from C57BL/6J laboratory mouse feces.</title>
        <authorList>
            <person name="Lim S."/>
            <person name="Chang D.H."/>
            <person name="Ahn S."/>
            <person name="Kim B.C."/>
        </authorList>
    </citation>
    <scope>NUCLEOTIDE SEQUENCE [LARGE SCALE GENOMIC DNA]</scope>
    <source>
        <strain evidence="1 2">Alo17</strain>
    </source>
</reference>
<evidence type="ECO:0000313" key="2">
    <source>
        <dbReference type="Proteomes" id="UP000069771"/>
    </source>
</evidence>
<name>A0A140DZ14_9FIRM</name>
<organism evidence="1 2">
    <name type="scientific">Faecalibaculum rodentium</name>
    <dbReference type="NCBI Taxonomy" id="1702221"/>
    <lineage>
        <taxon>Bacteria</taxon>
        <taxon>Bacillati</taxon>
        <taxon>Bacillota</taxon>
        <taxon>Erysipelotrichia</taxon>
        <taxon>Erysipelotrichales</taxon>
        <taxon>Erysipelotrichaceae</taxon>
        <taxon>Faecalibaculum</taxon>
    </lineage>
</organism>
<gene>
    <name evidence="1" type="ORF">AALO17_27570</name>
</gene>
<evidence type="ECO:0000313" key="1">
    <source>
        <dbReference type="EMBL" id="AMK55891.1"/>
    </source>
</evidence>